<dbReference type="PANTHER" id="PTHR30204">
    <property type="entry name" value="REDOX-CYCLING DRUG-SENSING TRANSCRIPTIONAL ACTIVATOR SOXR"/>
    <property type="match status" value="1"/>
</dbReference>
<sequence length="223" mass="24649">MRISDLSREAGVPVHTIKFYLRQGLLPPGERTSRNQAIYGTPHVHRLRLIRALTTIGRLDLASVQILLAAMSDQSLPLPGLFDVMNRVIDPLEEDAAEDDEVLAEVRRDVNDFISARGWNVALDAPARHRFEVICTTLRQLGCEHPMDYFTAYAEAAELLSRMELDLLNPGAADRGATVARDVLFDGAFSALRRMAQEHQLVSYHDPGKGAAYDPGNGTTGWG</sequence>
<evidence type="ECO:0000256" key="3">
    <source>
        <dbReference type="ARBA" id="ARBA00023125"/>
    </source>
</evidence>
<organism evidence="6 7">
    <name type="scientific">Actinoplanes cyaneus</name>
    <dbReference type="NCBI Taxonomy" id="52696"/>
    <lineage>
        <taxon>Bacteria</taxon>
        <taxon>Bacillati</taxon>
        <taxon>Actinomycetota</taxon>
        <taxon>Actinomycetes</taxon>
        <taxon>Micromonosporales</taxon>
        <taxon>Micromonosporaceae</taxon>
        <taxon>Actinoplanes</taxon>
    </lineage>
</organism>
<accession>A0A919IKT1</accession>
<evidence type="ECO:0000259" key="5">
    <source>
        <dbReference type="PROSITE" id="PS50937"/>
    </source>
</evidence>
<keyword evidence="3" id="KW-0238">DNA-binding</keyword>
<reference evidence="6" key="1">
    <citation type="submission" date="2021-01" db="EMBL/GenBank/DDBJ databases">
        <title>Whole genome shotgun sequence of Actinoplanes cyaneus NBRC 14990.</title>
        <authorList>
            <person name="Komaki H."/>
            <person name="Tamura T."/>
        </authorList>
    </citation>
    <scope>NUCLEOTIDE SEQUENCE</scope>
    <source>
        <strain evidence="6">NBRC 14990</strain>
    </source>
</reference>
<dbReference type="EMBL" id="BOMH01000031">
    <property type="protein sequence ID" value="GID66182.1"/>
    <property type="molecule type" value="Genomic_DNA"/>
</dbReference>
<evidence type="ECO:0000313" key="6">
    <source>
        <dbReference type="EMBL" id="GID66182.1"/>
    </source>
</evidence>
<dbReference type="RefSeq" id="WP_203742697.1">
    <property type="nucleotide sequence ID" value="NZ_BAAAUC010000014.1"/>
</dbReference>
<evidence type="ECO:0000256" key="1">
    <source>
        <dbReference type="ARBA" id="ARBA00022491"/>
    </source>
</evidence>
<evidence type="ECO:0000256" key="4">
    <source>
        <dbReference type="ARBA" id="ARBA00023163"/>
    </source>
</evidence>
<dbReference type="SMART" id="SM00422">
    <property type="entry name" value="HTH_MERR"/>
    <property type="match status" value="1"/>
</dbReference>
<dbReference type="PANTHER" id="PTHR30204:SF69">
    <property type="entry name" value="MERR-FAMILY TRANSCRIPTIONAL REGULATOR"/>
    <property type="match status" value="1"/>
</dbReference>
<dbReference type="SUPFAM" id="SSF46955">
    <property type="entry name" value="Putative DNA-binding domain"/>
    <property type="match status" value="1"/>
</dbReference>
<proteinExistence type="predicted"/>
<keyword evidence="7" id="KW-1185">Reference proteome</keyword>
<keyword evidence="4" id="KW-0804">Transcription</keyword>
<feature type="domain" description="HTH merR-type" evidence="5">
    <location>
        <begin position="1"/>
        <end position="70"/>
    </location>
</feature>
<dbReference type="InterPro" id="IPR009061">
    <property type="entry name" value="DNA-bd_dom_put_sf"/>
</dbReference>
<dbReference type="Gene3D" id="1.10.1660.10">
    <property type="match status" value="1"/>
</dbReference>
<dbReference type="GO" id="GO:0003677">
    <property type="term" value="F:DNA binding"/>
    <property type="evidence" value="ECO:0007669"/>
    <property type="project" value="UniProtKB-KW"/>
</dbReference>
<dbReference type="InterPro" id="IPR047057">
    <property type="entry name" value="MerR_fam"/>
</dbReference>
<dbReference type="InterPro" id="IPR000551">
    <property type="entry name" value="MerR-type_HTH_dom"/>
</dbReference>
<evidence type="ECO:0000256" key="2">
    <source>
        <dbReference type="ARBA" id="ARBA00023015"/>
    </source>
</evidence>
<dbReference type="CDD" id="cd04780">
    <property type="entry name" value="HTH_MerR-like_sg5"/>
    <property type="match status" value="1"/>
</dbReference>
<dbReference type="PROSITE" id="PS50937">
    <property type="entry name" value="HTH_MERR_2"/>
    <property type="match status" value="1"/>
</dbReference>
<dbReference type="PRINTS" id="PR00040">
    <property type="entry name" value="HTHMERR"/>
</dbReference>
<name>A0A919IKT1_9ACTN</name>
<dbReference type="GO" id="GO:0003700">
    <property type="term" value="F:DNA-binding transcription factor activity"/>
    <property type="evidence" value="ECO:0007669"/>
    <property type="project" value="InterPro"/>
</dbReference>
<dbReference type="Proteomes" id="UP000619479">
    <property type="component" value="Unassembled WGS sequence"/>
</dbReference>
<dbReference type="Pfam" id="PF13411">
    <property type="entry name" value="MerR_1"/>
    <property type="match status" value="1"/>
</dbReference>
<keyword evidence="1" id="KW-0678">Repressor</keyword>
<dbReference type="AlphaFoldDB" id="A0A919IKT1"/>
<protein>
    <submittedName>
        <fullName evidence="6">MerR family transcriptional regulator</fullName>
    </submittedName>
</protein>
<evidence type="ECO:0000313" key="7">
    <source>
        <dbReference type="Proteomes" id="UP000619479"/>
    </source>
</evidence>
<gene>
    <name evidence="6" type="ORF">Acy02nite_40630</name>
</gene>
<keyword evidence="2" id="KW-0805">Transcription regulation</keyword>
<comment type="caution">
    <text evidence="6">The sequence shown here is derived from an EMBL/GenBank/DDBJ whole genome shotgun (WGS) entry which is preliminary data.</text>
</comment>